<keyword evidence="2" id="KW-1185">Reference proteome</keyword>
<comment type="caution">
    <text evidence="1">The sequence shown here is derived from an EMBL/GenBank/DDBJ whole genome shotgun (WGS) entry which is preliminary data.</text>
</comment>
<evidence type="ECO:0008006" key="3">
    <source>
        <dbReference type="Google" id="ProtNLM"/>
    </source>
</evidence>
<gene>
    <name evidence="1" type="ORF">A6V36_31125</name>
</gene>
<organism evidence="1 2">
    <name type="scientific">Paraburkholderia ginsengiterrae</name>
    <dbReference type="NCBI Taxonomy" id="1462993"/>
    <lineage>
        <taxon>Bacteria</taxon>
        <taxon>Pseudomonadati</taxon>
        <taxon>Pseudomonadota</taxon>
        <taxon>Betaproteobacteria</taxon>
        <taxon>Burkholderiales</taxon>
        <taxon>Burkholderiaceae</taxon>
        <taxon>Paraburkholderia</taxon>
    </lineage>
</organism>
<dbReference type="EMBL" id="LXJZ01000178">
    <property type="protein sequence ID" value="OAJ57688.1"/>
    <property type="molecule type" value="Genomic_DNA"/>
</dbReference>
<dbReference type="Proteomes" id="UP000077961">
    <property type="component" value="Unassembled WGS sequence"/>
</dbReference>
<protein>
    <recommendedName>
        <fullName evidence="3">Lipoprotein</fullName>
    </recommendedName>
</protein>
<evidence type="ECO:0000313" key="2">
    <source>
        <dbReference type="Proteomes" id="UP000077961"/>
    </source>
</evidence>
<sequence length="181" mass="17928">MLIGGCDNHAPATTANTDSASAAVSVSAPVAASATPVAQAAPPAAFAPALPISLNTLTLKDAGGCFLDGANGAGVTSAHVVAKAGGDLSLSGWAAADVKAGKLGSAVAVQLHGDKDYFAEAKTERREGLGAALGNAALDGAGLNLEKTAMEIPAGQYRVLFLIQSNSDLLRCDTGRTLDVQ</sequence>
<reference evidence="1 2" key="1">
    <citation type="submission" date="2016-04" db="EMBL/GenBank/DDBJ databases">
        <title>Reclassification of Paraburkholderia panaciterrae (Farh et al. 2015) Dobritsa &amp; Samadpour 2016 as a later homotypic synonym of Paraburkholderia ginsengiterrae (Farh et al. 2015) Dobritsa &amp; Samadpour 2016.</title>
        <authorList>
            <person name="Dobritsa A.P."/>
            <person name="Kutumbaka K."/>
            <person name="Samadpour M."/>
        </authorList>
    </citation>
    <scope>NUCLEOTIDE SEQUENCE [LARGE SCALE GENOMIC DNA]</scope>
    <source>
        <strain evidence="1 2">DCY85-1</strain>
    </source>
</reference>
<evidence type="ECO:0000313" key="1">
    <source>
        <dbReference type="EMBL" id="OAJ57688.1"/>
    </source>
</evidence>
<proteinExistence type="predicted"/>
<name>A0ABX2UTV2_9BURK</name>
<accession>A0ABX2UTV2</accession>